<name>A0AAD4KGH5_9EURO</name>
<dbReference type="AlphaFoldDB" id="A0AAD4KGH5"/>
<dbReference type="Pfam" id="PF13967">
    <property type="entry name" value="RSN1_TM"/>
    <property type="match status" value="1"/>
</dbReference>
<feature type="transmembrane region" description="Helical" evidence="7">
    <location>
        <begin position="362"/>
        <end position="386"/>
    </location>
</feature>
<dbReference type="GeneID" id="70242159"/>
<comment type="similarity">
    <text evidence="2">Belongs to the CSC1 (TC 1.A.17) family.</text>
</comment>
<evidence type="ECO:0000259" key="9">
    <source>
        <dbReference type="Pfam" id="PF13967"/>
    </source>
</evidence>
<dbReference type="RefSeq" id="XP_046067830.1">
    <property type="nucleotide sequence ID" value="XM_046211872.1"/>
</dbReference>
<feature type="domain" description="CSC1/OSCA1-like 7TM region" evidence="8">
    <location>
        <begin position="276"/>
        <end position="457"/>
    </location>
</feature>
<dbReference type="InterPro" id="IPR003864">
    <property type="entry name" value="CSC1/OSCA1-like_7TM"/>
</dbReference>
<feature type="transmembrane region" description="Helical" evidence="7">
    <location>
        <begin position="92"/>
        <end position="110"/>
    </location>
</feature>
<feature type="transmembrane region" description="Helical" evidence="7">
    <location>
        <begin position="320"/>
        <end position="341"/>
    </location>
</feature>
<evidence type="ECO:0000256" key="2">
    <source>
        <dbReference type="ARBA" id="ARBA00007779"/>
    </source>
</evidence>
<reference evidence="10" key="1">
    <citation type="submission" date="2021-12" db="EMBL/GenBank/DDBJ databases">
        <title>Convergent genome expansion in fungi linked to evolution of root-endophyte symbiosis.</title>
        <authorList>
            <consortium name="DOE Joint Genome Institute"/>
            <person name="Ke Y.-H."/>
            <person name="Bonito G."/>
            <person name="Liao H.-L."/>
            <person name="Looney B."/>
            <person name="Rojas-Flechas A."/>
            <person name="Nash J."/>
            <person name="Hameed K."/>
            <person name="Schadt C."/>
            <person name="Martin F."/>
            <person name="Crous P.W."/>
            <person name="Miettinen O."/>
            <person name="Magnuson J.K."/>
            <person name="Labbe J."/>
            <person name="Jacobson D."/>
            <person name="Doktycz M.J."/>
            <person name="Veneault-Fourrey C."/>
            <person name="Kuo A."/>
            <person name="Mondo S."/>
            <person name="Calhoun S."/>
            <person name="Riley R."/>
            <person name="Ohm R."/>
            <person name="LaButti K."/>
            <person name="Andreopoulos B."/>
            <person name="Pangilinan J."/>
            <person name="Nolan M."/>
            <person name="Tritt A."/>
            <person name="Clum A."/>
            <person name="Lipzen A."/>
            <person name="Daum C."/>
            <person name="Barry K."/>
            <person name="Grigoriev I.V."/>
            <person name="Vilgalys R."/>
        </authorList>
    </citation>
    <scope>NUCLEOTIDE SEQUENCE</scope>
    <source>
        <strain evidence="10">PMI_201</strain>
    </source>
</reference>
<proteinExistence type="inferred from homology"/>
<dbReference type="Proteomes" id="UP001201262">
    <property type="component" value="Unassembled WGS sequence"/>
</dbReference>
<feature type="transmembrane region" description="Helical" evidence="7">
    <location>
        <begin position="474"/>
        <end position="491"/>
    </location>
</feature>
<evidence type="ECO:0000259" key="8">
    <source>
        <dbReference type="Pfam" id="PF02714"/>
    </source>
</evidence>
<dbReference type="EMBL" id="JAJTJA010000011">
    <property type="protein sequence ID" value="KAH8691833.1"/>
    <property type="molecule type" value="Genomic_DNA"/>
</dbReference>
<dbReference type="PANTHER" id="PTHR13018">
    <property type="entry name" value="PROBABLE MEMBRANE PROTEIN DUF221-RELATED"/>
    <property type="match status" value="1"/>
</dbReference>
<comment type="subcellular location">
    <subcellularLocation>
        <location evidence="1">Membrane</location>
        <topology evidence="1">Multi-pass membrane protein</topology>
    </subcellularLocation>
</comment>
<dbReference type="PANTHER" id="PTHR13018:SF139">
    <property type="entry name" value="PHOSPHATE METABOLISM PROTEIN 7"/>
    <property type="match status" value="1"/>
</dbReference>
<accession>A0AAD4KGH5</accession>
<evidence type="ECO:0000313" key="10">
    <source>
        <dbReference type="EMBL" id="KAH8691833.1"/>
    </source>
</evidence>
<dbReference type="InterPro" id="IPR045122">
    <property type="entry name" value="Csc1-like"/>
</dbReference>
<evidence type="ECO:0000256" key="5">
    <source>
        <dbReference type="ARBA" id="ARBA00022989"/>
    </source>
</evidence>
<evidence type="ECO:0000256" key="4">
    <source>
        <dbReference type="ARBA" id="ARBA00022692"/>
    </source>
</evidence>
<feature type="transmembrane region" description="Helical" evidence="7">
    <location>
        <begin position="140"/>
        <end position="158"/>
    </location>
</feature>
<evidence type="ECO:0000256" key="1">
    <source>
        <dbReference type="ARBA" id="ARBA00004141"/>
    </source>
</evidence>
<dbReference type="Pfam" id="PF02714">
    <property type="entry name" value="RSN1_7TM"/>
    <property type="match status" value="1"/>
</dbReference>
<sequence length="542" mass="61195">MERGDASQPNTGEAQQSQGMSVRSFMTSLVIYGSICVGVLFFETAAHKRWYSKRFPNANTPPWSIKWPSNRTTAITCHGLDGFLFIRFLRTVVKIFLPLNLMVTGILLPIDLTADNSSTVHGLDRMTWANVQPGDGPRDWAHAVVTATAVVYICYVLVGEFRALAEIRQEYPLTPHPLPKLLLLTDIPKEKGSKEALATAYAGFGDGPLRISVNTGLDRRYLSAFLEFTNPLIPHILQQVVQDARPMSMIAHAVGSESDVIRSSLSRSWRGRLFRRVLFEALIIALCIFLAVPIGFTGMLSQISYLNQKLATWLGLIEGFLPQFILSILMIFFPFVLVHLVKRQGLLTYTHMELSLDGYYFVFLYIQVFLVVTISSSLVTVFQEVLKSPESVPYILATNIPKSSNYFYSYFLLQCIIQCAVSLRLLPHIFLCAKPWVRWRIGMEKTPVRWGLIYPVFSKVETGGLLYWRTLHQLFGGIYTAELCVFGLLILHNARFQAVFLGLVFIFTGCFQYLVFQVYGPVVRHLSATSMRWNGTIVSKAL</sequence>
<feature type="transmembrane region" description="Helical" evidence="7">
    <location>
        <begin position="498"/>
        <end position="516"/>
    </location>
</feature>
<feature type="transmembrane region" description="Helical" evidence="7">
    <location>
        <begin position="25"/>
        <end position="46"/>
    </location>
</feature>
<keyword evidence="3" id="KW-0813">Transport</keyword>
<dbReference type="GO" id="GO:0005227">
    <property type="term" value="F:calcium-activated cation channel activity"/>
    <property type="evidence" value="ECO:0007669"/>
    <property type="project" value="InterPro"/>
</dbReference>
<organism evidence="10 11">
    <name type="scientific">Talaromyces proteolyticus</name>
    <dbReference type="NCBI Taxonomy" id="1131652"/>
    <lineage>
        <taxon>Eukaryota</taxon>
        <taxon>Fungi</taxon>
        <taxon>Dikarya</taxon>
        <taxon>Ascomycota</taxon>
        <taxon>Pezizomycotina</taxon>
        <taxon>Eurotiomycetes</taxon>
        <taxon>Eurotiomycetidae</taxon>
        <taxon>Eurotiales</taxon>
        <taxon>Trichocomaceae</taxon>
        <taxon>Talaromyces</taxon>
        <taxon>Talaromyces sect. Bacilispori</taxon>
    </lineage>
</organism>
<keyword evidence="4 7" id="KW-0812">Transmembrane</keyword>
<evidence type="ECO:0000256" key="6">
    <source>
        <dbReference type="ARBA" id="ARBA00023136"/>
    </source>
</evidence>
<keyword evidence="5 7" id="KW-1133">Transmembrane helix</keyword>
<feature type="domain" description="CSC1/OSCA1-like N-terminal transmembrane" evidence="9">
    <location>
        <begin position="67"/>
        <end position="158"/>
    </location>
</feature>
<evidence type="ECO:0000256" key="3">
    <source>
        <dbReference type="ARBA" id="ARBA00022448"/>
    </source>
</evidence>
<gene>
    <name evidence="10" type="ORF">BGW36DRAFT_303366</name>
</gene>
<keyword evidence="11" id="KW-1185">Reference proteome</keyword>
<protein>
    <recommendedName>
        <fullName evidence="12">CSC1/OSCA1-like 7TM region domain-containing protein</fullName>
    </recommendedName>
</protein>
<evidence type="ECO:0008006" key="12">
    <source>
        <dbReference type="Google" id="ProtNLM"/>
    </source>
</evidence>
<evidence type="ECO:0000256" key="7">
    <source>
        <dbReference type="SAM" id="Phobius"/>
    </source>
</evidence>
<evidence type="ECO:0000313" key="11">
    <source>
        <dbReference type="Proteomes" id="UP001201262"/>
    </source>
</evidence>
<comment type="caution">
    <text evidence="10">The sequence shown here is derived from an EMBL/GenBank/DDBJ whole genome shotgun (WGS) entry which is preliminary data.</text>
</comment>
<keyword evidence="6 7" id="KW-0472">Membrane</keyword>
<dbReference type="InterPro" id="IPR032880">
    <property type="entry name" value="CSC1/OSCA1-like_N"/>
</dbReference>
<feature type="transmembrane region" description="Helical" evidence="7">
    <location>
        <begin position="277"/>
        <end position="300"/>
    </location>
</feature>
<dbReference type="GO" id="GO:0005886">
    <property type="term" value="C:plasma membrane"/>
    <property type="evidence" value="ECO:0007669"/>
    <property type="project" value="TreeGrafter"/>
</dbReference>